<reference evidence="5" key="1">
    <citation type="journal article" date="2020" name="mSystems">
        <title>Genome- and Community-Level Interaction Insights into Carbon Utilization and Element Cycling Functions of Hydrothermarchaeota in Hydrothermal Sediment.</title>
        <authorList>
            <person name="Zhou Z."/>
            <person name="Liu Y."/>
            <person name="Xu W."/>
            <person name="Pan J."/>
            <person name="Luo Z.H."/>
            <person name="Li M."/>
        </authorList>
    </citation>
    <scope>NUCLEOTIDE SEQUENCE [LARGE SCALE GENOMIC DNA]</scope>
    <source>
        <strain evidence="5">SpSt-222</strain>
    </source>
</reference>
<dbReference type="PANTHER" id="PTHR11358">
    <property type="entry name" value="ARGINASE/AGMATINASE"/>
    <property type="match status" value="1"/>
</dbReference>
<accession>A0A7C2B2Z0</accession>
<name>A0A7C2B2Z0_THERO</name>
<evidence type="ECO:0000256" key="2">
    <source>
        <dbReference type="ARBA" id="ARBA00022801"/>
    </source>
</evidence>
<protein>
    <submittedName>
        <fullName evidence="5">Arginase/agmatinase/formiminoglutamase</fullName>
    </submittedName>
</protein>
<dbReference type="GO" id="GO:0008783">
    <property type="term" value="F:agmatinase activity"/>
    <property type="evidence" value="ECO:0007669"/>
    <property type="project" value="TreeGrafter"/>
</dbReference>
<keyword evidence="2" id="KW-0378">Hydrolase</keyword>
<feature type="binding site" evidence="3">
    <location>
        <position position="161"/>
    </location>
    <ligand>
        <name>Mn(2+)</name>
        <dbReference type="ChEBI" id="CHEBI:29035"/>
        <label>1</label>
    </ligand>
</feature>
<feature type="binding site" evidence="3">
    <location>
        <position position="248"/>
    </location>
    <ligand>
        <name>Mn(2+)</name>
        <dbReference type="ChEBI" id="CHEBI:29035"/>
        <label>1</label>
    </ligand>
</feature>
<evidence type="ECO:0000256" key="1">
    <source>
        <dbReference type="ARBA" id="ARBA00022723"/>
    </source>
</evidence>
<dbReference type="Gene3D" id="3.40.800.10">
    <property type="entry name" value="Ureohydrolase domain"/>
    <property type="match status" value="1"/>
</dbReference>
<keyword evidence="1 3" id="KW-0479">Metal-binding</keyword>
<dbReference type="SUPFAM" id="SSF52768">
    <property type="entry name" value="Arginase/deacetylase"/>
    <property type="match status" value="1"/>
</dbReference>
<feature type="binding site" evidence="3">
    <location>
        <position position="163"/>
    </location>
    <ligand>
        <name>Mn(2+)</name>
        <dbReference type="ChEBI" id="CHEBI:29035"/>
        <label>1</label>
    </ligand>
</feature>
<feature type="binding site" evidence="3">
    <location>
        <position position="159"/>
    </location>
    <ligand>
        <name>Mn(2+)</name>
        <dbReference type="ChEBI" id="CHEBI:29035"/>
        <label>1</label>
    </ligand>
</feature>
<dbReference type="PROSITE" id="PS51409">
    <property type="entry name" value="ARGINASE_2"/>
    <property type="match status" value="1"/>
</dbReference>
<comment type="cofactor">
    <cofactor evidence="3">
        <name>Mn(2+)</name>
        <dbReference type="ChEBI" id="CHEBI:29035"/>
    </cofactor>
    <text evidence="3">Binds 2 manganese ions per subunit.</text>
</comment>
<dbReference type="InterPro" id="IPR023696">
    <property type="entry name" value="Ureohydrolase_dom_sf"/>
</dbReference>
<feature type="binding site" evidence="3">
    <location>
        <position position="137"/>
    </location>
    <ligand>
        <name>Mn(2+)</name>
        <dbReference type="ChEBI" id="CHEBI:29035"/>
        <label>1</label>
    </ligand>
</feature>
<dbReference type="PRINTS" id="PR00116">
    <property type="entry name" value="ARGINASE"/>
</dbReference>
<dbReference type="AlphaFoldDB" id="A0A7C2B2Z0"/>
<evidence type="ECO:0000313" key="5">
    <source>
        <dbReference type="EMBL" id="HEF66377.1"/>
    </source>
</evidence>
<dbReference type="CDD" id="cd11589">
    <property type="entry name" value="Agmatinase_like_1"/>
    <property type="match status" value="1"/>
</dbReference>
<feature type="binding site" evidence="3">
    <location>
        <position position="246"/>
    </location>
    <ligand>
        <name>Mn(2+)</name>
        <dbReference type="ChEBI" id="CHEBI:29035"/>
        <label>1</label>
    </ligand>
</feature>
<sequence>MREQYEVGRSEVSILPVQAGCPTVLGLPRLDELQQPPQLAFLGVPYGVPYTGSGPELPSAAAPAAFRAASLAFQPYYRNYDVDFEGDLFAGRALSLADAGDVMLLPGDHAGNLSRITGAISYLLDSGTVPIVLGGDHAVTIPVLRAYRGFRSLCVVQIDAHLDWRDEVNGVREGYSSPMRRASELPAVRAMLQVGLRGAGSGRAEEFAAARAWGSVLVPARVVHERGVAWVLERLPAADGYYVTIDADGIDPAFMPGVNAPAPGGLTYWQVFDLLCGVARRGRVVGIDLVELAPARDPSGVTLAHAVRLLLVAIGAMAHAGQFDET</sequence>
<keyword evidence="3" id="KW-0464">Manganese</keyword>
<proteinExistence type="inferred from homology"/>
<evidence type="ECO:0000256" key="3">
    <source>
        <dbReference type="PIRSR" id="PIRSR036979-1"/>
    </source>
</evidence>
<dbReference type="Pfam" id="PF00491">
    <property type="entry name" value="Arginase"/>
    <property type="match status" value="1"/>
</dbReference>
<evidence type="ECO:0000256" key="4">
    <source>
        <dbReference type="PROSITE-ProRule" id="PRU00742"/>
    </source>
</evidence>
<gene>
    <name evidence="5" type="ORF">ENP47_12390</name>
</gene>
<dbReference type="PANTHER" id="PTHR11358:SF26">
    <property type="entry name" value="GUANIDINO ACID HYDROLASE, MITOCHONDRIAL"/>
    <property type="match status" value="1"/>
</dbReference>
<dbReference type="PIRSF" id="PIRSF036979">
    <property type="entry name" value="Arginase"/>
    <property type="match status" value="1"/>
</dbReference>
<dbReference type="EMBL" id="DSJL01000011">
    <property type="protein sequence ID" value="HEF66377.1"/>
    <property type="molecule type" value="Genomic_DNA"/>
</dbReference>
<comment type="similarity">
    <text evidence="4">Belongs to the arginase family.</text>
</comment>
<organism evidence="5">
    <name type="scientific">Thermomicrobium roseum</name>
    <dbReference type="NCBI Taxonomy" id="500"/>
    <lineage>
        <taxon>Bacteria</taxon>
        <taxon>Pseudomonadati</taxon>
        <taxon>Thermomicrobiota</taxon>
        <taxon>Thermomicrobia</taxon>
        <taxon>Thermomicrobiales</taxon>
        <taxon>Thermomicrobiaceae</taxon>
        <taxon>Thermomicrobium</taxon>
    </lineage>
</organism>
<dbReference type="GO" id="GO:0033389">
    <property type="term" value="P:putrescine biosynthetic process from arginine, via agmatine"/>
    <property type="evidence" value="ECO:0007669"/>
    <property type="project" value="TreeGrafter"/>
</dbReference>
<dbReference type="InterPro" id="IPR006035">
    <property type="entry name" value="Ureohydrolase"/>
</dbReference>
<comment type="caution">
    <text evidence="5">The sequence shown here is derived from an EMBL/GenBank/DDBJ whole genome shotgun (WGS) entry which is preliminary data.</text>
</comment>
<dbReference type="GO" id="GO:0046872">
    <property type="term" value="F:metal ion binding"/>
    <property type="evidence" value="ECO:0007669"/>
    <property type="project" value="UniProtKB-KW"/>
</dbReference>